<dbReference type="Pfam" id="PF04030">
    <property type="entry name" value="ALO"/>
    <property type="match status" value="1"/>
</dbReference>
<dbReference type="InterPro" id="IPR016171">
    <property type="entry name" value="Vanillyl_alc_oxidase_C-sub2"/>
</dbReference>
<dbReference type="PANTHER" id="PTHR43762:SF1">
    <property type="entry name" value="D-ARABINONO-1,4-LACTONE OXIDASE"/>
    <property type="match status" value="1"/>
</dbReference>
<gene>
    <name evidence="3" type="ORF">FHX72_002319</name>
</gene>
<dbReference type="Gene3D" id="3.30.465.10">
    <property type="match status" value="1"/>
</dbReference>
<dbReference type="EC" id="1.1.3.41" evidence="3"/>
<dbReference type="InterPro" id="IPR016169">
    <property type="entry name" value="FAD-bd_PCMH_sub2"/>
</dbReference>
<dbReference type="SUPFAM" id="SSF56176">
    <property type="entry name" value="FAD-binding/transporter-associated domain-like"/>
    <property type="match status" value="1"/>
</dbReference>
<dbReference type="InterPro" id="IPR016167">
    <property type="entry name" value="FAD-bd_PCMH_sub1"/>
</dbReference>
<dbReference type="Proteomes" id="UP000545286">
    <property type="component" value="Unassembled WGS sequence"/>
</dbReference>
<evidence type="ECO:0000313" key="3">
    <source>
        <dbReference type="EMBL" id="MBB2958174.1"/>
    </source>
</evidence>
<evidence type="ECO:0000259" key="2">
    <source>
        <dbReference type="PROSITE" id="PS51387"/>
    </source>
</evidence>
<dbReference type="PROSITE" id="PS51387">
    <property type="entry name" value="FAD_PCMH"/>
    <property type="match status" value="1"/>
</dbReference>
<dbReference type="Gene3D" id="1.10.45.10">
    <property type="entry name" value="Vanillyl-alcohol Oxidase, Chain A, domain 4"/>
    <property type="match status" value="1"/>
</dbReference>
<dbReference type="RefSeq" id="WP_338110115.1">
    <property type="nucleotide sequence ID" value="NZ_JACHWJ010000003.1"/>
</dbReference>
<name>A0A7W4YF22_9MICO</name>
<accession>A0A7W4YF22</accession>
<proteinExistence type="predicted"/>
<dbReference type="InterPro" id="IPR006094">
    <property type="entry name" value="Oxid_FAD_bind_N"/>
</dbReference>
<dbReference type="GO" id="GO:0080049">
    <property type="term" value="F:L-gulono-1,4-lactone dehydrogenase activity"/>
    <property type="evidence" value="ECO:0007669"/>
    <property type="project" value="TreeGrafter"/>
</dbReference>
<dbReference type="GO" id="GO:0016020">
    <property type="term" value="C:membrane"/>
    <property type="evidence" value="ECO:0007669"/>
    <property type="project" value="InterPro"/>
</dbReference>
<dbReference type="EMBL" id="JACHWJ010000003">
    <property type="protein sequence ID" value="MBB2958174.1"/>
    <property type="molecule type" value="Genomic_DNA"/>
</dbReference>
<dbReference type="InterPro" id="IPR036318">
    <property type="entry name" value="FAD-bd_PCMH-like_sf"/>
</dbReference>
<dbReference type="PANTHER" id="PTHR43762">
    <property type="entry name" value="L-GULONOLACTONE OXIDASE"/>
    <property type="match status" value="1"/>
</dbReference>
<sequence>MTSNWAGNITFEAERVAVPASTAEVSEVVRAAVAAGQSVRALGSGHSFNRIADTSGVQVSTRGLRSPLRIDEDRRWVSIGAGTRYGELAIDLAEHGLALANLASLPHISIAGAVATGTHGSGNTNRSLAAAVAAIEFVAGDGEVVVLQRGDEGFDGAVVSLGALGVVTRIRLDVVPHFEVRQRVFENLPFAALLENFDEITGAGYSVSAFTTWAEPEVIDQVWVKQLASELSPRDFYGAMPATEALHPIRGISAVACSEQFGVAGPWYERLPHFKLEFQPSNGEELQSEYLIPRLRAQDALLALSSIADRIRPHLLVNEVRTIARDSLWLSPMHGNDAVGLHFTWKQDPEVAELLPLLDEIFEPLGGRPHWGKVFDERVAVAERYPRFGDFRKLVERYDPNGVFANDFTRCVLR</sequence>
<keyword evidence="1 3" id="KW-0560">Oxidoreductase</keyword>
<dbReference type="InterPro" id="IPR010031">
    <property type="entry name" value="FAD_lactone_oxidase-like"/>
</dbReference>
<feature type="domain" description="FAD-binding PCMH-type" evidence="2">
    <location>
        <begin position="9"/>
        <end position="177"/>
    </location>
</feature>
<evidence type="ECO:0000256" key="1">
    <source>
        <dbReference type="ARBA" id="ARBA00023002"/>
    </source>
</evidence>
<dbReference type="InterPro" id="IPR007173">
    <property type="entry name" value="ALO_C"/>
</dbReference>
<organism evidence="3 4">
    <name type="scientific">Pseudoclavibacter helvolus</name>
    <dbReference type="NCBI Taxonomy" id="255205"/>
    <lineage>
        <taxon>Bacteria</taxon>
        <taxon>Bacillati</taxon>
        <taxon>Actinomycetota</taxon>
        <taxon>Actinomycetes</taxon>
        <taxon>Micrococcales</taxon>
        <taxon>Microbacteriaceae</taxon>
        <taxon>Pseudoclavibacter</taxon>
    </lineage>
</organism>
<dbReference type="PIRSF" id="PIRSF000136">
    <property type="entry name" value="LGO_GLO"/>
    <property type="match status" value="1"/>
</dbReference>
<dbReference type="InterPro" id="IPR016166">
    <property type="entry name" value="FAD-bd_PCMH"/>
</dbReference>
<dbReference type="Gene3D" id="3.30.70.2530">
    <property type="match status" value="1"/>
</dbReference>
<dbReference type="GO" id="GO:0071949">
    <property type="term" value="F:FAD binding"/>
    <property type="evidence" value="ECO:0007669"/>
    <property type="project" value="InterPro"/>
</dbReference>
<dbReference type="Pfam" id="PF01565">
    <property type="entry name" value="FAD_binding_4"/>
    <property type="match status" value="1"/>
</dbReference>
<comment type="caution">
    <text evidence="3">The sequence shown here is derived from an EMBL/GenBank/DDBJ whole genome shotgun (WGS) entry which is preliminary data.</text>
</comment>
<keyword evidence="4" id="KW-1185">Reference proteome</keyword>
<dbReference type="GO" id="GO:0003885">
    <property type="term" value="F:D-arabinono-1,4-lactone oxidase activity"/>
    <property type="evidence" value="ECO:0007669"/>
    <property type="project" value="InterPro"/>
</dbReference>
<reference evidence="3 4" key="1">
    <citation type="submission" date="2020-08" db="EMBL/GenBank/DDBJ databases">
        <title>Sequencing the genomes of 1000 actinobacteria strains.</title>
        <authorList>
            <person name="Klenk H.-P."/>
        </authorList>
    </citation>
    <scope>NUCLEOTIDE SEQUENCE [LARGE SCALE GENOMIC DNA]</scope>
    <source>
        <strain evidence="3 4">DSM 20419</strain>
    </source>
</reference>
<dbReference type="Gene3D" id="3.30.43.10">
    <property type="entry name" value="Uridine Diphospho-n-acetylenolpyruvylglucosamine Reductase, domain 2"/>
    <property type="match status" value="1"/>
</dbReference>
<dbReference type="AlphaFoldDB" id="A0A7W4YF22"/>
<protein>
    <submittedName>
        <fullName evidence="3">Xylitol oxidase</fullName>
        <ecNumber evidence="3">1.1.3.41</ecNumber>
    </submittedName>
</protein>
<dbReference type="GO" id="GO:0050582">
    <property type="term" value="F:xylitol oxidase activity"/>
    <property type="evidence" value="ECO:0007669"/>
    <property type="project" value="UniProtKB-EC"/>
</dbReference>
<dbReference type="Gene3D" id="3.30.70.2520">
    <property type="match status" value="1"/>
</dbReference>
<evidence type="ECO:0000313" key="4">
    <source>
        <dbReference type="Proteomes" id="UP000545286"/>
    </source>
</evidence>